<dbReference type="AlphaFoldDB" id="A0A9X1JWP4"/>
<evidence type="ECO:0000313" key="2">
    <source>
        <dbReference type="Proteomes" id="UP001138686"/>
    </source>
</evidence>
<evidence type="ECO:0000313" key="1">
    <source>
        <dbReference type="EMBL" id="MBW2937233.1"/>
    </source>
</evidence>
<dbReference type="RefSeq" id="WP_219051475.1">
    <property type="nucleotide sequence ID" value="NZ_JAHWDP010000001.1"/>
</dbReference>
<dbReference type="Proteomes" id="UP001138686">
    <property type="component" value="Unassembled WGS sequence"/>
</dbReference>
<protein>
    <submittedName>
        <fullName evidence="1">Uncharacterized protein</fullName>
    </submittedName>
</protein>
<keyword evidence="2" id="KW-1185">Reference proteome</keyword>
<reference evidence="1" key="1">
    <citation type="submission" date="2021-07" db="EMBL/GenBank/DDBJ databases">
        <title>Aureisphaera sp. CAU 1614 isolated from sea sediment.</title>
        <authorList>
            <person name="Kim W."/>
        </authorList>
    </citation>
    <scope>NUCLEOTIDE SEQUENCE</scope>
    <source>
        <strain evidence="1">CAU 1614</strain>
    </source>
</reference>
<dbReference type="EMBL" id="JAHWDP010000001">
    <property type="protein sequence ID" value="MBW2937233.1"/>
    <property type="molecule type" value="Genomic_DNA"/>
</dbReference>
<accession>A0A9X1JWP4</accession>
<proteinExistence type="predicted"/>
<organism evidence="1 2">
    <name type="scientific">Halomarinibacterium sedimenti</name>
    <dbReference type="NCBI Taxonomy" id="2857106"/>
    <lineage>
        <taxon>Bacteria</taxon>
        <taxon>Pseudomonadati</taxon>
        <taxon>Bacteroidota</taxon>
        <taxon>Flavobacteriia</taxon>
        <taxon>Flavobacteriales</taxon>
        <taxon>Flavobacteriaceae</taxon>
        <taxon>Halomarinibacterium</taxon>
    </lineage>
</organism>
<sequence length="214" mass="25835">MTKIDIPYLESQLQKRLPYRYQWGRIQNNEWDSFTGFIYDTPSWEQFILQLKQTHQSLQVDKRALFNYAANRWFNFWSAMGVEMIFKAADLVQPVANAKDSEKDFFLKDIPFDHKTSVFPKGFKQSFEYAKTHKEELISWLYTNQSIEQRYHLKNRLFIIVHETNGFHWKLKAELSLIKKEIENYLSNFRPNQLHSFNFDNNHKTLSDIIWVTH</sequence>
<name>A0A9X1JWP4_9FLAO</name>
<comment type="caution">
    <text evidence="1">The sequence shown here is derived from an EMBL/GenBank/DDBJ whole genome shotgun (WGS) entry which is preliminary data.</text>
</comment>
<gene>
    <name evidence="1" type="ORF">KXJ69_03895</name>
</gene>